<evidence type="ECO:0000313" key="2">
    <source>
        <dbReference type="EMBL" id="GGT71413.1"/>
    </source>
</evidence>
<sequence>MAVSQWRKLVDHVQSVPEGIYETNLPGTGYNNRTQFGRQFGEDGQPWCVMFDWDMYADVSLEHLVPKTNNVTAFSEWARVRGQWSEYPSIGAWANLSEGRHTELVVGFDATHVHTKGGNTVAADAVDAGQGNGVYSHRTERRSSKVVGYFAPRFEDSCPPTADPDDHRGGTAMESWLWPGTALPAEESAVAASDVVFGARNTSVRTVQGALAKEVGLDYAAAPGTFGPRTKAAVAAFQRKLGLTGADADGVFGRYSLTELGRRQSFVVRGLDFFDGRHQPDDDAEASEARSVKGYTAIPLKAVAFGHVTDGSTTAAAKEACRILGVPQTHWVPGILVAAKRESSYNFNAVNAWDSNANGPTQSDGHPLNCSRGVLQVIPPTFAAYHHPGTSNEIYDGVANICAAMHYVMVRYGVYLDGSNLAGRVRQFDPTRRPRGY</sequence>
<dbReference type="Proteomes" id="UP000646776">
    <property type="component" value="Unassembled WGS sequence"/>
</dbReference>
<dbReference type="InterPro" id="IPR002477">
    <property type="entry name" value="Peptidoglycan-bd-like"/>
</dbReference>
<dbReference type="EMBL" id="BMSA01000018">
    <property type="protein sequence ID" value="GGT71413.1"/>
    <property type="molecule type" value="Genomic_DNA"/>
</dbReference>
<dbReference type="InterPro" id="IPR023346">
    <property type="entry name" value="Lysozyme-like_dom_sf"/>
</dbReference>
<evidence type="ECO:0000259" key="1">
    <source>
        <dbReference type="Pfam" id="PF01471"/>
    </source>
</evidence>
<keyword evidence="3" id="KW-1185">Reference proteome</keyword>
<dbReference type="SUPFAM" id="SSF47090">
    <property type="entry name" value="PGBD-like"/>
    <property type="match status" value="1"/>
</dbReference>
<dbReference type="RefSeq" id="WP_189714230.1">
    <property type="nucleotide sequence ID" value="NZ_BMSA01000018.1"/>
</dbReference>
<dbReference type="InterPro" id="IPR036365">
    <property type="entry name" value="PGBD-like_sf"/>
</dbReference>
<dbReference type="AlphaFoldDB" id="A0A918HL69"/>
<feature type="domain" description="Peptidoglycan binding-like" evidence="1">
    <location>
        <begin position="201"/>
        <end position="253"/>
    </location>
</feature>
<reference evidence="2" key="1">
    <citation type="journal article" date="2014" name="Int. J. Syst. Evol. Microbiol.">
        <title>Complete genome sequence of Corynebacterium casei LMG S-19264T (=DSM 44701T), isolated from a smear-ripened cheese.</title>
        <authorList>
            <consortium name="US DOE Joint Genome Institute (JGI-PGF)"/>
            <person name="Walter F."/>
            <person name="Albersmeier A."/>
            <person name="Kalinowski J."/>
            <person name="Ruckert C."/>
        </authorList>
    </citation>
    <scope>NUCLEOTIDE SEQUENCE</scope>
    <source>
        <strain evidence="2">JCM 4125</strain>
    </source>
</reference>
<reference evidence="2" key="2">
    <citation type="submission" date="2020-09" db="EMBL/GenBank/DDBJ databases">
        <authorList>
            <person name="Sun Q."/>
            <person name="Ohkuma M."/>
        </authorList>
    </citation>
    <scope>NUCLEOTIDE SEQUENCE</scope>
    <source>
        <strain evidence="2">JCM 4125</strain>
    </source>
</reference>
<accession>A0A918HL69</accession>
<gene>
    <name evidence="2" type="ORF">GCM10010226_56740</name>
</gene>
<evidence type="ECO:0000313" key="3">
    <source>
        <dbReference type="Proteomes" id="UP000646776"/>
    </source>
</evidence>
<protein>
    <recommendedName>
        <fullName evidence="1">Peptidoglycan binding-like domain-containing protein</fullName>
    </recommendedName>
</protein>
<dbReference type="Gene3D" id="1.10.101.10">
    <property type="entry name" value="PGBD-like superfamily/PGBD"/>
    <property type="match status" value="1"/>
</dbReference>
<dbReference type="Pfam" id="PF01471">
    <property type="entry name" value="PG_binding_1"/>
    <property type="match status" value="1"/>
</dbReference>
<dbReference type="SUPFAM" id="SSF53955">
    <property type="entry name" value="Lysozyme-like"/>
    <property type="match status" value="1"/>
</dbReference>
<name>A0A918HL69_9ACTN</name>
<organism evidence="2 3">
    <name type="scientific">Streptomyces phaeofaciens</name>
    <dbReference type="NCBI Taxonomy" id="68254"/>
    <lineage>
        <taxon>Bacteria</taxon>
        <taxon>Bacillati</taxon>
        <taxon>Actinomycetota</taxon>
        <taxon>Actinomycetes</taxon>
        <taxon>Kitasatosporales</taxon>
        <taxon>Streptomycetaceae</taxon>
        <taxon>Streptomyces</taxon>
    </lineage>
</organism>
<dbReference type="InterPro" id="IPR036366">
    <property type="entry name" value="PGBDSf"/>
</dbReference>
<comment type="caution">
    <text evidence="2">The sequence shown here is derived from an EMBL/GenBank/DDBJ whole genome shotgun (WGS) entry which is preliminary data.</text>
</comment>
<proteinExistence type="predicted"/>